<dbReference type="EMBL" id="JAJNEC010000005">
    <property type="protein sequence ID" value="MCD2424065.1"/>
    <property type="molecule type" value="Genomic_DNA"/>
</dbReference>
<name>A0ABS8PSJ5_9BACT</name>
<dbReference type="PANTHER" id="PTHR33164:SF106">
    <property type="entry name" value="TRANSCRIPTIONAL REGULATORY PROTEIN"/>
    <property type="match status" value="1"/>
</dbReference>
<dbReference type="Proteomes" id="UP001199816">
    <property type="component" value="Unassembled WGS sequence"/>
</dbReference>
<organism evidence="2 3">
    <name type="scientific">Niabella pedocola</name>
    <dbReference type="NCBI Taxonomy" id="1752077"/>
    <lineage>
        <taxon>Bacteria</taxon>
        <taxon>Pseudomonadati</taxon>
        <taxon>Bacteroidota</taxon>
        <taxon>Chitinophagia</taxon>
        <taxon>Chitinophagales</taxon>
        <taxon>Chitinophagaceae</taxon>
        <taxon>Niabella</taxon>
    </lineage>
</organism>
<gene>
    <name evidence="2" type="ORF">LQ567_14900</name>
</gene>
<dbReference type="InterPro" id="IPR000835">
    <property type="entry name" value="HTH_MarR-typ"/>
</dbReference>
<feature type="domain" description="HTH marR-type" evidence="1">
    <location>
        <begin position="9"/>
        <end position="139"/>
    </location>
</feature>
<dbReference type="PANTHER" id="PTHR33164">
    <property type="entry name" value="TRANSCRIPTIONAL REGULATOR, MARR FAMILY"/>
    <property type="match status" value="1"/>
</dbReference>
<dbReference type="Gene3D" id="1.10.10.10">
    <property type="entry name" value="Winged helix-like DNA-binding domain superfamily/Winged helix DNA-binding domain"/>
    <property type="match status" value="1"/>
</dbReference>
<dbReference type="InterPro" id="IPR039422">
    <property type="entry name" value="MarR/SlyA-like"/>
</dbReference>
<dbReference type="SMART" id="SM00347">
    <property type="entry name" value="HTH_MARR"/>
    <property type="match status" value="1"/>
</dbReference>
<dbReference type="InterPro" id="IPR036388">
    <property type="entry name" value="WH-like_DNA-bd_sf"/>
</dbReference>
<protein>
    <submittedName>
        <fullName evidence="2">MarR family transcriptional regulator</fullName>
    </submittedName>
</protein>
<sequence>MRASTTENLSDLGREISDVTIRMHEAIARSAGLTGVDHKYLSLILRQGPLTAGALSNLTGLTTGAVTAMIDRLEQQKLVSRELDKTDRRKVLIVANKTKAGKLFELSNHRLKAEVEKLISTYNKKEVQLIAGYLRASIDIMQTFTNELNKASK</sequence>
<accession>A0ABS8PSJ5</accession>
<proteinExistence type="predicted"/>
<keyword evidence="3" id="KW-1185">Reference proteome</keyword>
<dbReference type="InterPro" id="IPR036390">
    <property type="entry name" value="WH_DNA-bd_sf"/>
</dbReference>
<dbReference type="RefSeq" id="WP_231005320.1">
    <property type="nucleotide sequence ID" value="NZ_JAJNEC010000005.1"/>
</dbReference>
<evidence type="ECO:0000313" key="2">
    <source>
        <dbReference type="EMBL" id="MCD2424065.1"/>
    </source>
</evidence>
<dbReference type="Pfam" id="PF12802">
    <property type="entry name" value="MarR_2"/>
    <property type="match status" value="1"/>
</dbReference>
<dbReference type="SUPFAM" id="SSF46785">
    <property type="entry name" value="Winged helix' DNA-binding domain"/>
    <property type="match status" value="1"/>
</dbReference>
<evidence type="ECO:0000313" key="3">
    <source>
        <dbReference type="Proteomes" id="UP001199816"/>
    </source>
</evidence>
<reference evidence="2 3" key="1">
    <citation type="submission" date="2021-11" db="EMBL/GenBank/DDBJ databases">
        <title>Genomic of Niabella pedocola.</title>
        <authorList>
            <person name="Wu T."/>
        </authorList>
    </citation>
    <scope>NUCLEOTIDE SEQUENCE [LARGE SCALE GENOMIC DNA]</scope>
    <source>
        <strain evidence="2 3">JCM 31011</strain>
    </source>
</reference>
<evidence type="ECO:0000259" key="1">
    <source>
        <dbReference type="PROSITE" id="PS50995"/>
    </source>
</evidence>
<comment type="caution">
    <text evidence="2">The sequence shown here is derived from an EMBL/GenBank/DDBJ whole genome shotgun (WGS) entry which is preliminary data.</text>
</comment>
<dbReference type="PROSITE" id="PS50995">
    <property type="entry name" value="HTH_MARR_2"/>
    <property type="match status" value="1"/>
</dbReference>